<evidence type="ECO:0000256" key="3">
    <source>
        <dbReference type="ARBA" id="ARBA00007931"/>
    </source>
</evidence>
<dbReference type="Pfam" id="PF17820">
    <property type="entry name" value="PDZ_6"/>
    <property type="match status" value="1"/>
</dbReference>
<dbReference type="InterPro" id="IPR041489">
    <property type="entry name" value="PDZ_6"/>
</dbReference>
<keyword evidence="7 11" id="KW-0862">Zinc</keyword>
<evidence type="ECO:0000256" key="8">
    <source>
        <dbReference type="ARBA" id="ARBA00022989"/>
    </source>
</evidence>
<feature type="transmembrane region" description="Helical" evidence="11">
    <location>
        <begin position="384"/>
        <end position="406"/>
    </location>
</feature>
<feature type="transmembrane region" description="Helical" evidence="11">
    <location>
        <begin position="431"/>
        <end position="449"/>
    </location>
</feature>
<dbReference type="GO" id="GO:0016020">
    <property type="term" value="C:membrane"/>
    <property type="evidence" value="ECO:0007669"/>
    <property type="project" value="UniProtKB-SubCell"/>
</dbReference>
<dbReference type="CDD" id="cd06163">
    <property type="entry name" value="S2P-M50_PDZ_RseP-like"/>
    <property type="match status" value="1"/>
</dbReference>
<dbReference type="InterPro" id="IPR004387">
    <property type="entry name" value="Pept_M50_Zn"/>
</dbReference>
<gene>
    <name evidence="12" type="ORF">ICHIAU1_18680</name>
</gene>
<organism evidence="12 13">
    <name type="scientific">Fluviibacter phosphoraccumulans</name>
    <dbReference type="NCBI Taxonomy" id="1751046"/>
    <lineage>
        <taxon>Bacteria</taxon>
        <taxon>Pseudomonadati</taxon>
        <taxon>Pseudomonadota</taxon>
        <taxon>Betaproteobacteria</taxon>
        <taxon>Rhodocyclales</taxon>
        <taxon>Fluviibacteraceae</taxon>
        <taxon>Fluviibacter</taxon>
    </lineage>
</organism>
<dbReference type="EMBL" id="AP022345">
    <property type="protein sequence ID" value="BBU69585.1"/>
    <property type="molecule type" value="Genomic_DNA"/>
</dbReference>
<dbReference type="GO" id="GO:0046872">
    <property type="term" value="F:metal ion binding"/>
    <property type="evidence" value="ECO:0007669"/>
    <property type="project" value="UniProtKB-KW"/>
</dbReference>
<evidence type="ECO:0000256" key="11">
    <source>
        <dbReference type="RuleBase" id="RU362031"/>
    </source>
</evidence>
<dbReference type="InterPro" id="IPR001478">
    <property type="entry name" value="PDZ"/>
</dbReference>
<evidence type="ECO:0000256" key="10">
    <source>
        <dbReference type="ARBA" id="ARBA00023136"/>
    </source>
</evidence>
<protein>
    <recommendedName>
        <fullName evidence="11">Zinc metalloprotease</fullName>
        <ecNumber evidence="11">3.4.24.-</ecNumber>
    </recommendedName>
</protein>
<comment type="similarity">
    <text evidence="3 11">Belongs to the peptidase M50B family.</text>
</comment>
<evidence type="ECO:0000313" key="13">
    <source>
        <dbReference type="Proteomes" id="UP000463961"/>
    </source>
</evidence>
<dbReference type="GO" id="GO:0006508">
    <property type="term" value="P:proteolysis"/>
    <property type="evidence" value="ECO:0007669"/>
    <property type="project" value="UniProtKB-KW"/>
</dbReference>
<proteinExistence type="inferred from homology"/>
<evidence type="ECO:0000256" key="1">
    <source>
        <dbReference type="ARBA" id="ARBA00001947"/>
    </source>
</evidence>
<dbReference type="InterPro" id="IPR008915">
    <property type="entry name" value="Peptidase_M50"/>
</dbReference>
<reference evidence="13" key="1">
    <citation type="submission" date="2020-01" db="EMBL/GenBank/DDBJ databases">
        <title>Phosphoaccumulans saitamaens gen. nov., sp. nov., a polyphosphate accumulating bacterium isolated from surface river water.</title>
        <authorList>
            <person name="Watanabe K."/>
            <person name="Suda W."/>
        </authorList>
    </citation>
    <scope>NUCLEOTIDE SEQUENCE [LARGE SCALE GENOMIC DNA]</scope>
    <source>
        <strain evidence="13">ICHIAU1</strain>
    </source>
</reference>
<dbReference type="SMART" id="SM00228">
    <property type="entry name" value="PDZ"/>
    <property type="match status" value="2"/>
</dbReference>
<dbReference type="CDD" id="cd23081">
    <property type="entry name" value="cpPDZ_EcRseP-like"/>
    <property type="match status" value="1"/>
</dbReference>
<evidence type="ECO:0000256" key="7">
    <source>
        <dbReference type="ARBA" id="ARBA00022833"/>
    </source>
</evidence>
<dbReference type="AlphaFoldDB" id="A0A679I699"/>
<evidence type="ECO:0000256" key="5">
    <source>
        <dbReference type="ARBA" id="ARBA00022692"/>
    </source>
</evidence>
<dbReference type="PANTHER" id="PTHR42837">
    <property type="entry name" value="REGULATOR OF SIGMA-E PROTEASE RSEP"/>
    <property type="match status" value="1"/>
</dbReference>
<comment type="subcellular location">
    <subcellularLocation>
        <location evidence="2">Membrane</location>
        <topology evidence="2">Multi-pass membrane protein</topology>
    </subcellularLocation>
</comment>
<dbReference type="Pfam" id="PF02163">
    <property type="entry name" value="Peptidase_M50"/>
    <property type="match status" value="1"/>
</dbReference>
<dbReference type="PROSITE" id="PS50106">
    <property type="entry name" value="PDZ"/>
    <property type="match status" value="1"/>
</dbReference>
<dbReference type="EC" id="3.4.24.-" evidence="11"/>
<keyword evidence="13" id="KW-1185">Reference proteome</keyword>
<keyword evidence="5 11" id="KW-0812">Transmembrane</keyword>
<keyword evidence="6 11" id="KW-0378">Hydrolase</keyword>
<evidence type="ECO:0000256" key="6">
    <source>
        <dbReference type="ARBA" id="ARBA00022801"/>
    </source>
</evidence>
<evidence type="ECO:0000256" key="2">
    <source>
        <dbReference type="ARBA" id="ARBA00004141"/>
    </source>
</evidence>
<dbReference type="RefSeq" id="WP_162049713.1">
    <property type="nucleotide sequence ID" value="NZ_AP019011.1"/>
</dbReference>
<dbReference type="Gene3D" id="2.30.42.10">
    <property type="match status" value="2"/>
</dbReference>
<dbReference type="NCBIfam" id="TIGR00054">
    <property type="entry name" value="RIP metalloprotease RseP"/>
    <property type="match status" value="1"/>
</dbReference>
<dbReference type="PANTHER" id="PTHR42837:SF2">
    <property type="entry name" value="MEMBRANE METALLOPROTEASE ARASP2, CHLOROPLASTIC-RELATED"/>
    <property type="match status" value="1"/>
</dbReference>
<comment type="cofactor">
    <cofactor evidence="1 11">
        <name>Zn(2+)</name>
        <dbReference type="ChEBI" id="CHEBI:29105"/>
    </cofactor>
</comment>
<feature type="transmembrane region" description="Helical" evidence="11">
    <location>
        <begin position="6"/>
        <end position="28"/>
    </location>
</feature>
<sequence length="458" mass="49159">MNFLNSLWAFVVAIGLLVVIHELGHYLVMRWCGVRVLRFAFGFGKVLWSRTDKSGTEWALCLWPLGGYVKPLDTREETGLSNAERLAAFDTQSVGKRIAMVSAGPIANFLLAILLYWVVFLNGVSEWRPILAAPEPGTPAAVAGIHANDMVTRVDGDTVSSWSEAQWQLLQLISKDPVVSLAVVATEGGVPVAGAPDRGVEIRLPAEVPLGPTVLPDLGLKLAVPQLPPIVGQVQPESAAFAAGIQIGDRVLSVNGAPITAWGEFVKLIRAHPEQPLTLVIERQEQQTTLTLKPASVAEQGQTIGRAGISPEQGSALAAYKIHKTLGPGAAFGAAVAETYEKSRFTLVMMGQMIVGKASLDNLSGPISIASAAGQTARIGLEAFLRFLAIVSLSLGVINLLPLPLLDGGHLMYYFVEILTGKPISAERQALFQRFGVFLLGSLMFIAVFNDLQRLFNW</sequence>
<dbReference type="Proteomes" id="UP000463961">
    <property type="component" value="Chromosome"/>
</dbReference>
<keyword evidence="4 12" id="KW-0645">Protease</keyword>
<keyword evidence="10 11" id="KW-0472">Membrane</keyword>
<evidence type="ECO:0000256" key="9">
    <source>
        <dbReference type="ARBA" id="ARBA00023049"/>
    </source>
</evidence>
<keyword evidence="11" id="KW-0479">Metal-binding</keyword>
<evidence type="ECO:0000256" key="4">
    <source>
        <dbReference type="ARBA" id="ARBA00022670"/>
    </source>
</evidence>
<keyword evidence="8 11" id="KW-1133">Transmembrane helix</keyword>
<dbReference type="OrthoDB" id="9782003at2"/>
<name>A0A679I699_9RHOO</name>
<dbReference type="GO" id="GO:0004222">
    <property type="term" value="F:metalloendopeptidase activity"/>
    <property type="evidence" value="ECO:0007669"/>
    <property type="project" value="InterPro"/>
</dbReference>
<evidence type="ECO:0000313" key="12">
    <source>
        <dbReference type="EMBL" id="BBU69585.1"/>
    </source>
</evidence>
<keyword evidence="9 11" id="KW-0482">Metalloprotease</keyword>
<accession>A0A679I699</accession>
<dbReference type="SUPFAM" id="SSF50156">
    <property type="entry name" value="PDZ domain-like"/>
    <property type="match status" value="2"/>
</dbReference>
<dbReference type="InterPro" id="IPR036034">
    <property type="entry name" value="PDZ_sf"/>
</dbReference>
<feature type="transmembrane region" description="Helical" evidence="11">
    <location>
        <begin position="98"/>
        <end position="119"/>
    </location>
</feature>